<proteinExistence type="predicted"/>
<keyword evidence="2" id="KW-1185">Reference proteome</keyword>
<gene>
    <name evidence="1" type="ORF">APE01nite_00570</name>
</gene>
<accession>A0A4Y3TTG2</accession>
<protein>
    <submittedName>
        <fullName evidence="1">Uncharacterized protein</fullName>
    </submittedName>
</protein>
<dbReference type="EMBL" id="BJMV01000001">
    <property type="protein sequence ID" value="GEB84260.1"/>
    <property type="molecule type" value="Genomic_DNA"/>
</dbReference>
<evidence type="ECO:0000313" key="1">
    <source>
        <dbReference type="EMBL" id="GEB84260.1"/>
    </source>
</evidence>
<evidence type="ECO:0000313" key="2">
    <source>
        <dbReference type="Proteomes" id="UP000317730"/>
    </source>
</evidence>
<dbReference type="AlphaFoldDB" id="A0A4Y3TTG2"/>
<sequence>MNFTSPETGPSTCSAMAGATDVLHRATATTERQYAERMKLSPLSYTGPYGRSLVAHAMYTPFTGATSSHK</sequence>
<comment type="caution">
    <text evidence="1">The sequence shown here is derived from an EMBL/GenBank/DDBJ whole genome shotgun (WGS) entry which is preliminary data.</text>
</comment>
<reference evidence="1 2" key="1">
    <citation type="submission" date="2019-06" db="EMBL/GenBank/DDBJ databases">
        <title>Whole genome shotgun sequence of Acetobacter peroxydans NBRC 13755.</title>
        <authorList>
            <person name="Hosoyama A."/>
            <person name="Uohara A."/>
            <person name="Ohji S."/>
            <person name="Ichikawa N."/>
        </authorList>
    </citation>
    <scope>NUCLEOTIDE SEQUENCE [LARGE SCALE GENOMIC DNA]</scope>
    <source>
        <strain evidence="1 2">NBRC 13755</strain>
    </source>
</reference>
<name>A0A4Y3TTG2_9PROT</name>
<organism evidence="1 2">
    <name type="scientific">Acetobacter peroxydans</name>
    <dbReference type="NCBI Taxonomy" id="104098"/>
    <lineage>
        <taxon>Bacteria</taxon>
        <taxon>Pseudomonadati</taxon>
        <taxon>Pseudomonadota</taxon>
        <taxon>Alphaproteobacteria</taxon>
        <taxon>Acetobacterales</taxon>
        <taxon>Acetobacteraceae</taxon>
        <taxon>Acetobacter</taxon>
    </lineage>
</organism>
<dbReference type="Proteomes" id="UP000317730">
    <property type="component" value="Unassembled WGS sequence"/>
</dbReference>